<keyword evidence="1" id="KW-0812">Transmembrane</keyword>
<comment type="caution">
    <text evidence="2">The sequence shown here is derived from an EMBL/GenBank/DDBJ whole genome shotgun (WGS) entry which is preliminary data.</text>
</comment>
<dbReference type="Proteomes" id="UP001143747">
    <property type="component" value="Unassembled WGS sequence"/>
</dbReference>
<proteinExistence type="predicted"/>
<dbReference type="EMBL" id="JAKELO010000002">
    <property type="protein sequence ID" value="MDE4907241.1"/>
    <property type="molecule type" value="Genomic_DNA"/>
</dbReference>
<dbReference type="RefSeq" id="WP_274923902.1">
    <property type="nucleotide sequence ID" value="NZ_JAKELO010000002.1"/>
</dbReference>
<protein>
    <submittedName>
        <fullName evidence="2">Uncharacterized protein</fullName>
    </submittedName>
</protein>
<keyword evidence="1" id="KW-1133">Transmembrane helix</keyword>
<dbReference type="AlphaFoldDB" id="A0A9Q4PWD4"/>
<organism evidence="2 3">
    <name type="scientific">Methanogenium marinum</name>
    <dbReference type="NCBI Taxonomy" id="348610"/>
    <lineage>
        <taxon>Archaea</taxon>
        <taxon>Methanobacteriati</taxon>
        <taxon>Methanobacteriota</taxon>
        <taxon>Stenosarchaea group</taxon>
        <taxon>Methanomicrobia</taxon>
        <taxon>Methanomicrobiales</taxon>
        <taxon>Methanomicrobiaceae</taxon>
        <taxon>Methanogenium</taxon>
    </lineage>
</organism>
<keyword evidence="3" id="KW-1185">Reference proteome</keyword>
<keyword evidence="1" id="KW-0472">Membrane</keyword>
<evidence type="ECO:0000256" key="1">
    <source>
        <dbReference type="SAM" id="Phobius"/>
    </source>
</evidence>
<sequence length="371" mass="39111">MKKVACLLGLFMLCSGAVSAYEIKCSCPNEVYRGDIVTIGGTSTLPPGYSTSITLYEVQPMARELTSQDLVIQQGGNWSIQLQTLALEGGTYKLEIAEDIMDYPLSSGSDRAIIFKVVDRSGEITILSPTTQISGNTLSLSGRAPEVGSAGLQIEVTDSRGTVIYGPTYVRTDADGSFSEAVPVPGPGRYYAEFSDFRNNEAQFISRMSFTLEEPGTSVGSSTATPTAATTSGKMISGSAVASHDAPVYFIVDTLPGTVGITTSTGTDWRIYYTDGTGVPVRVDESGSSAPEDFTVTSSGGMLYLKVMPVRVGDEGTVTITATNAESVIVNTAAASYFGDVIPVSEPTESPFPLVMLIFALFVIGCAGIRK</sequence>
<name>A0A9Q4PWD4_9EURY</name>
<evidence type="ECO:0000313" key="2">
    <source>
        <dbReference type="EMBL" id="MDE4907241.1"/>
    </source>
</evidence>
<gene>
    <name evidence="2" type="ORF">L0665_01190</name>
</gene>
<feature type="transmembrane region" description="Helical" evidence="1">
    <location>
        <begin position="352"/>
        <end position="369"/>
    </location>
</feature>
<evidence type="ECO:0000313" key="3">
    <source>
        <dbReference type="Proteomes" id="UP001143747"/>
    </source>
</evidence>
<reference evidence="2" key="1">
    <citation type="submission" date="2022-01" db="EMBL/GenBank/DDBJ databases">
        <title>Draft genome of Methanogenium marinum DSM 15558.</title>
        <authorList>
            <person name="Chen S.-C."/>
            <person name="You Y.-T."/>
        </authorList>
    </citation>
    <scope>NUCLEOTIDE SEQUENCE</scope>
    <source>
        <strain evidence="2">DSM 15558</strain>
    </source>
</reference>
<accession>A0A9Q4PWD4</accession>